<evidence type="ECO:0000256" key="2">
    <source>
        <dbReference type="ARBA" id="ARBA00010139"/>
    </source>
</evidence>
<keyword evidence="3" id="KW-0285">Flavoprotein</keyword>
<accession>A0A975Q1T5</accession>
<dbReference type="Proteomes" id="UP000681425">
    <property type="component" value="Chromosome"/>
</dbReference>
<sequence>MTDQGNLPAAPHGDPDYEVIVIGAGVCGIYLAYRLKQMGARFTVLERAGDVGGTWHWNRYPGCRFDSESETYGYSFSKELLSEWSWTEKFAPRHETERYLHHVVDKFDLRENMQFNASVVSTRWDEGALCWHVGLADGRQITTRFLLTAIGLLSAPTPPRYAGVDSFKGQSFHTYNYPAEGVDYTGKRVAVIGTGATGVQLISAIADQVGTLTVFQRRPNWCAPLNNGPISSEDMADIKTRYDEIFARCHATPSGFLHDADPRKMFEVPAEEREAFWEDLYAGSGFGIWLGNFKDVLVDNEANVEFSKFVERKIRERVKDPAVADKLVPRDHGFGTRRVPMETRYYEVYNRDNVRLVDLSETPIESITPTGIRTSAEEIPFDIIIYATGFDAVTGAFERIDFAGVGGVTLKEKWREGPVAAFGLAVADFPNLLTVAGPLSGSVATNFPRGIEEAVDWCADFIAFLRERGIDRFEPHHQVEADWGEHVQQMAKKILFAQQQSWFTGYNSNIDRDYEPKAIVYAGGAQRYRRAIGEQTEQGYPGFKLKQA</sequence>
<evidence type="ECO:0000313" key="9">
    <source>
        <dbReference type="Proteomes" id="UP000681425"/>
    </source>
</evidence>
<evidence type="ECO:0000256" key="4">
    <source>
        <dbReference type="ARBA" id="ARBA00022827"/>
    </source>
</evidence>
<dbReference type="InterPro" id="IPR050775">
    <property type="entry name" value="FAD-binding_Monooxygenases"/>
</dbReference>
<gene>
    <name evidence="8" type="ORF">KFK14_22930</name>
</gene>
<dbReference type="AlphaFoldDB" id="A0A975Q1T5"/>
<dbReference type="PANTHER" id="PTHR43098">
    <property type="entry name" value="L-ORNITHINE N(5)-MONOOXYGENASE-RELATED"/>
    <property type="match status" value="1"/>
</dbReference>
<keyword evidence="7" id="KW-0503">Monooxygenase</keyword>
<dbReference type="Gene3D" id="3.50.50.60">
    <property type="entry name" value="FAD/NAD(P)-binding domain"/>
    <property type="match status" value="2"/>
</dbReference>
<keyword evidence="5" id="KW-0521">NADP</keyword>
<comment type="cofactor">
    <cofactor evidence="1">
        <name>FAD</name>
        <dbReference type="ChEBI" id="CHEBI:57692"/>
    </cofactor>
</comment>
<evidence type="ECO:0000256" key="6">
    <source>
        <dbReference type="ARBA" id="ARBA00023002"/>
    </source>
</evidence>
<proteinExistence type="inferred from homology"/>
<protein>
    <submittedName>
        <fullName evidence="8">NAD(P)/FAD-dependent oxidoreductase</fullName>
    </submittedName>
</protein>
<dbReference type="SUPFAM" id="SSF51905">
    <property type="entry name" value="FAD/NAD(P)-binding domain"/>
    <property type="match status" value="2"/>
</dbReference>
<evidence type="ECO:0000256" key="3">
    <source>
        <dbReference type="ARBA" id="ARBA00022630"/>
    </source>
</evidence>
<evidence type="ECO:0000256" key="1">
    <source>
        <dbReference type="ARBA" id="ARBA00001974"/>
    </source>
</evidence>
<evidence type="ECO:0000256" key="7">
    <source>
        <dbReference type="ARBA" id="ARBA00023033"/>
    </source>
</evidence>
<dbReference type="KEGG" id="spph:KFK14_22930"/>
<comment type="similarity">
    <text evidence="2">Belongs to the FAD-binding monooxygenase family.</text>
</comment>
<dbReference type="InterPro" id="IPR036188">
    <property type="entry name" value="FAD/NAD-bd_sf"/>
</dbReference>
<organism evidence="8 9">
    <name type="scientific">Sphingobium phenoxybenzoativorans</name>
    <dbReference type="NCBI Taxonomy" id="1592790"/>
    <lineage>
        <taxon>Bacteria</taxon>
        <taxon>Pseudomonadati</taxon>
        <taxon>Pseudomonadota</taxon>
        <taxon>Alphaproteobacteria</taxon>
        <taxon>Sphingomonadales</taxon>
        <taxon>Sphingomonadaceae</taxon>
        <taxon>Sphingobium</taxon>
    </lineage>
</organism>
<reference evidence="8" key="1">
    <citation type="submission" date="2021-04" db="EMBL/GenBank/DDBJ databases">
        <title>Isolation of p-tert-butylphenol degrading bacteria Sphingobium phenoxybenzoativorans Tas13 from active sludge.</title>
        <authorList>
            <person name="Li Y."/>
        </authorList>
    </citation>
    <scope>NUCLEOTIDE SEQUENCE</scope>
    <source>
        <strain evidence="8">Tas13</strain>
    </source>
</reference>
<keyword evidence="9" id="KW-1185">Reference proteome</keyword>
<dbReference type="Pfam" id="PF13738">
    <property type="entry name" value="Pyr_redox_3"/>
    <property type="match status" value="1"/>
</dbReference>
<name>A0A975Q1T5_9SPHN</name>
<evidence type="ECO:0000313" key="8">
    <source>
        <dbReference type="EMBL" id="QUT05757.1"/>
    </source>
</evidence>
<dbReference type="RefSeq" id="WP_212609272.1">
    <property type="nucleotide sequence ID" value="NZ_CP073910.1"/>
</dbReference>
<dbReference type="EMBL" id="CP073910">
    <property type="protein sequence ID" value="QUT05757.1"/>
    <property type="molecule type" value="Genomic_DNA"/>
</dbReference>
<evidence type="ECO:0000256" key="5">
    <source>
        <dbReference type="ARBA" id="ARBA00022857"/>
    </source>
</evidence>
<dbReference type="PRINTS" id="PR00368">
    <property type="entry name" value="FADPNR"/>
</dbReference>
<keyword evidence="6" id="KW-0560">Oxidoreductase</keyword>
<dbReference type="PRINTS" id="PR00411">
    <property type="entry name" value="PNDRDTASEI"/>
</dbReference>
<keyword evidence="4" id="KW-0274">FAD</keyword>
<dbReference type="GO" id="GO:0004497">
    <property type="term" value="F:monooxygenase activity"/>
    <property type="evidence" value="ECO:0007669"/>
    <property type="project" value="UniProtKB-KW"/>
</dbReference>
<dbReference type="PANTHER" id="PTHR43098:SF3">
    <property type="entry name" value="L-ORNITHINE N(5)-MONOOXYGENASE-RELATED"/>
    <property type="match status" value="1"/>
</dbReference>